<sequence>MNIKLDKHTPDNLASLFVLLMEEGITPNQMMAGIVRLASDTRELEGTIVSVDCLQFLLDAMPVDNSAMGVTEYISSLAAEGVSTLMLLDALGFACYVRGLFDSASIIRLTYQRLQADKIISQMLRD</sequence>
<dbReference type="OrthoDB" id="495361at2"/>
<reference evidence="1 2" key="1">
    <citation type="journal article" date="2019" name="Genome Biol. Evol.">
        <title>Day and night: Metabolic profiles and evolutionary relationships of six axenic non-marine cyanobacteria.</title>
        <authorList>
            <person name="Will S.E."/>
            <person name="Henke P."/>
            <person name="Boedeker C."/>
            <person name="Huang S."/>
            <person name="Brinkmann H."/>
            <person name="Rohde M."/>
            <person name="Jarek M."/>
            <person name="Friedl T."/>
            <person name="Seufert S."/>
            <person name="Schumacher M."/>
            <person name="Overmann J."/>
            <person name="Neumann-Schaal M."/>
            <person name="Petersen J."/>
        </authorList>
    </citation>
    <scope>NUCLEOTIDE SEQUENCE [LARGE SCALE GENOMIC DNA]</scope>
    <source>
        <strain evidence="1 2">SAG 1403-4b</strain>
    </source>
</reference>
<gene>
    <name evidence="1" type="ORF">DSM107003_13940</name>
</gene>
<proteinExistence type="predicted"/>
<evidence type="ECO:0000313" key="2">
    <source>
        <dbReference type="Proteomes" id="UP000276103"/>
    </source>
</evidence>
<evidence type="ECO:0000313" key="1">
    <source>
        <dbReference type="EMBL" id="RUS98306.1"/>
    </source>
</evidence>
<protein>
    <submittedName>
        <fullName evidence="1">Uncharacterized protein</fullName>
    </submittedName>
</protein>
<dbReference type="RefSeq" id="WP_127053223.1">
    <property type="nucleotide sequence ID" value="NZ_RSCM01000003.1"/>
</dbReference>
<keyword evidence="2" id="KW-1185">Reference proteome</keyword>
<accession>A0A433UWX6</accession>
<dbReference type="Proteomes" id="UP000276103">
    <property type="component" value="Unassembled WGS sequence"/>
</dbReference>
<name>A0A433UWX6_ANAVA</name>
<dbReference type="AlphaFoldDB" id="A0A433UWX6"/>
<comment type="caution">
    <text evidence="1">The sequence shown here is derived from an EMBL/GenBank/DDBJ whole genome shotgun (WGS) entry which is preliminary data.</text>
</comment>
<organism evidence="1 2">
    <name type="scientific">Trichormus variabilis SAG 1403-4b</name>
    <dbReference type="NCBI Taxonomy" id="447716"/>
    <lineage>
        <taxon>Bacteria</taxon>
        <taxon>Bacillati</taxon>
        <taxon>Cyanobacteriota</taxon>
        <taxon>Cyanophyceae</taxon>
        <taxon>Nostocales</taxon>
        <taxon>Nostocaceae</taxon>
        <taxon>Trichormus</taxon>
    </lineage>
</organism>
<dbReference type="EMBL" id="RSCM01000003">
    <property type="protein sequence ID" value="RUS98306.1"/>
    <property type="molecule type" value="Genomic_DNA"/>
</dbReference>